<protein>
    <submittedName>
        <fullName evidence="2">Uncharacterized protein</fullName>
    </submittedName>
</protein>
<accession>A0AAV7P9V2</accession>
<evidence type="ECO:0000256" key="1">
    <source>
        <dbReference type="SAM" id="MobiDB-lite"/>
    </source>
</evidence>
<keyword evidence="3" id="KW-1185">Reference proteome</keyword>
<proteinExistence type="predicted"/>
<name>A0AAV7P9V2_PLEWA</name>
<sequence>MPGGHTPWHHQLFRLPAAGQDPPPLLLAPVGPGLPATEIIPHHTALALQQMQRQGCPGLSCCGRGPARTARPKRGPQTAAHGGRALPAVFTAIAQQESGGVLLPERGHRHSSQLQEAASVTTNCPPCLLRTCSKPRPPHHLSQLQNRQGAERGQIGCRAGRA</sequence>
<comment type="caution">
    <text evidence="2">The sequence shown here is derived from an EMBL/GenBank/DDBJ whole genome shotgun (WGS) entry which is preliminary data.</text>
</comment>
<reference evidence="2" key="1">
    <citation type="journal article" date="2022" name="bioRxiv">
        <title>Sequencing and chromosome-scale assembly of the giantPleurodeles waltlgenome.</title>
        <authorList>
            <person name="Brown T."/>
            <person name="Elewa A."/>
            <person name="Iarovenko S."/>
            <person name="Subramanian E."/>
            <person name="Araus A.J."/>
            <person name="Petzold A."/>
            <person name="Susuki M."/>
            <person name="Suzuki K.-i.T."/>
            <person name="Hayashi T."/>
            <person name="Toyoda A."/>
            <person name="Oliveira C."/>
            <person name="Osipova E."/>
            <person name="Leigh N.D."/>
            <person name="Simon A."/>
            <person name="Yun M.H."/>
        </authorList>
    </citation>
    <scope>NUCLEOTIDE SEQUENCE</scope>
    <source>
        <strain evidence="2">20211129_DDA</strain>
        <tissue evidence="2">Liver</tissue>
    </source>
</reference>
<dbReference type="Proteomes" id="UP001066276">
    <property type="component" value="Chromosome 7"/>
</dbReference>
<evidence type="ECO:0000313" key="3">
    <source>
        <dbReference type="Proteomes" id="UP001066276"/>
    </source>
</evidence>
<dbReference type="EMBL" id="JANPWB010000011">
    <property type="protein sequence ID" value="KAJ1123940.1"/>
    <property type="molecule type" value="Genomic_DNA"/>
</dbReference>
<dbReference type="AlphaFoldDB" id="A0AAV7P9V2"/>
<gene>
    <name evidence="2" type="ORF">NDU88_002407</name>
</gene>
<feature type="region of interest" description="Disordered" evidence="1">
    <location>
        <begin position="138"/>
        <end position="162"/>
    </location>
</feature>
<organism evidence="2 3">
    <name type="scientific">Pleurodeles waltl</name>
    <name type="common">Iberian ribbed newt</name>
    <dbReference type="NCBI Taxonomy" id="8319"/>
    <lineage>
        <taxon>Eukaryota</taxon>
        <taxon>Metazoa</taxon>
        <taxon>Chordata</taxon>
        <taxon>Craniata</taxon>
        <taxon>Vertebrata</taxon>
        <taxon>Euteleostomi</taxon>
        <taxon>Amphibia</taxon>
        <taxon>Batrachia</taxon>
        <taxon>Caudata</taxon>
        <taxon>Salamandroidea</taxon>
        <taxon>Salamandridae</taxon>
        <taxon>Pleurodelinae</taxon>
        <taxon>Pleurodeles</taxon>
    </lineage>
</organism>
<evidence type="ECO:0000313" key="2">
    <source>
        <dbReference type="EMBL" id="KAJ1123940.1"/>
    </source>
</evidence>